<evidence type="ECO:0000256" key="3">
    <source>
        <dbReference type="ARBA" id="ARBA00023080"/>
    </source>
</evidence>
<reference evidence="4 5" key="1">
    <citation type="submission" date="2018-08" db="EMBL/GenBank/DDBJ databases">
        <title>Genomic Encyclopedia of Archaeal and Bacterial Type Strains, Phase II (KMG-II): from individual species to whole genera.</title>
        <authorList>
            <person name="Goeker M."/>
        </authorList>
    </citation>
    <scope>NUCLEOTIDE SEQUENCE [LARGE SCALE GENOMIC DNA]</scope>
    <source>
        <strain evidence="4 5">DSM 2261</strain>
    </source>
</reference>
<proteinExistence type="inferred from homology"/>
<dbReference type="InterPro" id="IPR029001">
    <property type="entry name" value="ITPase-like_fam"/>
</dbReference>
<dbReference type="InterPro" id="IPR002637">
    <property type="entry name" value="RdgB/HAM1"/>
</dbReference>
<comment type="caution">
    <text evidence="4">The sequence shown here is derived from an EMBL/GenBank/DDBJ whole genome shotgun (WGS) entry which is preliminary data.</text>
</comment>
<dbReference type="PANTHER" id="PTHR11067:SF9">
    <property type="entry name" value="INOSINE TRIPHOSPHATE PYROPHOSPHATASE"/>
    <property type="match status" value="1"/>
</dbReference>
<name>A0ABX9JSN0_9BACT</name>
<gene>
    <name evidence="4" type="ORF">ATI61_112274</name>
</gene>
<keyword evidence="5" id="KW-1185">Reference proteome</keyword>
<dbReference type="Pfam" id="PF01725">
    <property type="entry name" value="Ham1p_like"/>
    <property type="match status" value="1"/>
</dbReference>
<evidence type="ECO:0000313" key="5">
    <source>
        <dbReference type="Proteomes" id="UP000256345"/>
    </source>
</evidence>
<dbReference type="RefSeq" id="WP_075335910.1">
    <property type="nucleotide sequence ID" value="NZ_CP011509.1"/>
</dbReference>
<keyword evidence="2" id="KW-0378">Hydrolase</keyword>
<dbReference type="Proteomes" id="UP000256345">
    <property type="component" value="Unassembled WGS sequence"/>
</dbReference>
<accession>A0ABX9JSN0</accession>
<dbReference type="Gene3D" id="3.90.950.10">
    <property type="match status" value="1"/>
</dbReference>
<protein>
    <submittedName>
        <fullName evidence="4">Non-canonical purine NTP pyrophosphatase (RdgB/HAM1 family)</fullName>
    </submittedName>
</protein>
<dbReference type="SUPFAM" id="SSF52972">
    <property type="entry name" value="ITPase-like"/>
    <property type="match status" value="1"/>
</dbReference>
<dbReference type="EMBL" id="QUMU01000012">
    <property type="protein sequence ID" value="REG26179.1"/>
    <property type="molecule type" value="Genomic_DNA"/>
</dbReference>
<comment type="similarity">
    <text evidence="1">Belongs to the HAM1 NTPase family.</text>
</comment>
<evidence type="ECO:0000313" key="4">
    <source>
        <dbReference type="EMBL" id="REG26179.1"/>
    </source>
</evidence>
<dbReference type="PANTHER" id="PTHR11067">
    <property type="entry name" value="INOSINE TRIPHOSPHATE PYROPHOSPHATASE/HAM1 PROTEIN"/>
    <property type="match status" value="1"/>
</dbReference>
<organism evidence="4 5">
    <name type="scientific">Archangium gephyra</name>
    <dbReference type="NCBI Taxonomy" id="48"/>
    <lineage>
        <taxon>Bacteria</taxon>
        <taxon>Pseudomonadati</taxon>
        <taxon>Myxococcota</taxon>
        <taxon>Myxococcia</taxon>
        <taxon>Myxococcales</taxon>
        <taxon>Cystobacterineae</taxon>
        <taxon>Archangiaceae</taxon>
        <taxon>Archangium</taxon>
    </lineage>
</organism>
<sequence length="206" mass="22373">MKKITFVSTNRGKAKVLEKCLAAVGYELERLELPIIEPQGSTLEAVALDKARQAFAYFEEPLVVEDSGLCVDSLAGFPGPVTKYMLETIGVAGLLRLAHGQEPRTCRFVGAMVYVDEDGTPHTFVDRQAVGSLALEADSTRAPDAWSSVWNVFIPEGGTSPLSALSPSERDAVFGRWQHQSVYAQFARWLVERDGASMGRRGGGVP</sequence>
<dbReference type="CDD" id="cd00515">
    <property type="entry name" value="HAM1"/>
    <property type="match status" value="1"/>
</dbReference>
<keyword evidence="3" id="KW-0546">Nucleotide metabolism</keyword>
<evidence type="ECO:0000256" key="2">
    <source>
        <dbReference type="ARBA" id="ARBA00022801"/>
    </source>
</evidence>
<evidence type="ECO:0000256" key="1">
    <source>
        <dbReference type="ARBA" id="ARBA00008023"/>
    </source>
</evidence>